<proteinExistence type="predicted"/>
<evidence type="ECO:0000256" key="1">
    <source>
        <dbReference type="SAM" id="MobiDB-lite"/>
    </source>
</evidence>
<sequence length="76" mass="9109">MQIQYRREGKAGARRNKRAREFLRMRVKVLTLTRLYRRRKKLRDGRYPVIMHVTRSARKASTNDKSANNSTVEKTM</sequence>
<dbReference type="EMBL" id="JANPWB010000007">
    <property type="protein sequence ID" value="KAJ1172701.1"/>
    <property type="molecule type" value="Genomic_DNA"/>
</dbReference>
<keyword evidence="3" id="KW-1185">Reference proteome</keyword>
<comment type="caution">
    <text evidence="2">The sequence shown here is derived from an EMBL/GenBank/DDBJ whole genome shotgun (WGS) entry which is preliminary data.</text>
</comment>
<feature type="compositionally biased region" description="Polar residues" evidence="1">
    <location>
        <begin position="59"/>
        <end position="76"/>
    </location>
</feature>
<name>A0AAV7T8T0_PLEWA</name>
<evidence type="ECO:0000313" key="2">
    <source>
        <dbReference type="EMBL" id="KAJ1172701.1"/>
    </source>
</evidence>
<gene>
    <name evidence="2" type="ORF">NDU88_004545</name>
</gene>
<evidence type="ECO:0000313" key="3">
    <source>
        <dbReference type="Proteomes" id="UP001066276"/>
    </source>
</evidence>
<reference evidence="2" key="1">
    <citation type="journal article" date="2022" name="bioRxiv">
        <title>Sequencing and chromosome-scale assembly of the giantPleurodeles waltlgenome.</title>
        <authorList>
            <person name="Brown T."/>
            <person name="Elewa A."/>
            <person name="Iarovenko S."/>
            <person name="Subramanian E."/>
            <person name="Araus A.J."/>
            <person name="Petzold A."/>
            <person name="Susuki M."/>
            <person name="Suzuki K.-i.T."/>
            <person name="Hayashi T."/>
            <person name="Toyoda A."/>
            <person name="Oliveira C."/>
            <person name="Osipova E."/>
            <person name="Leigh N.D."/>
            <person name="Simon A."/>
            <person name="Yun M.H."/>
        </authorList>
    </citation>
    <scope>NUCLEOTIDE SEQUENCE</scope>
    <source>
        <strain evidence="2">20211129_DDA</strain>
        <tissue evidence="2">Liver</tissue>
    </source>
</reference>
<organism evidence="2 3">
    <name type="scientific">Pleurodeles waltl</name>
    <name type="common">Iberian ribbed newt</name>
    <dbReference type="NCBI Taxonomy" id="8319"/>
    <lineage>
        <taxon>Eukaryota</taxon>
        <taxon>Metazoa</taxon>
        <taxon>Chordata</taxon>
        <taxon>Craniata</taxon>
        <taxon>Vertebrata</taxon>
        <taxon>Euteleostomi</taxon>
        <taxon>Amphibia</taxon>
        <taxon>Batrachia</taxon>
        <taxon>Caudata</taxon>
        <taxon>Salamandroidea</taxon>
        <taxon>Salamandridae</taxon>
        <taxon>Pleurodelinae</taxon>
        <taxon>Pleurodeles</taxon>
    </lineage>
</organism>
<dbReference type="Proteomes" id="UP001066276">
    <property type="component" value="Chromosome 4_1"/>
</dbReference>
<feature type="region of interest" description="Disordered" evidence="1">
    <location>
        <begin position="55"/>
        <end position="76"/>
    </location>
</feature>
<dbReference type="AlphaFoldDB" id="A0AAV7T8T0"/>
<accession>A0AAV7T8T0</accession>
<protein>
    <submittedName>
        <fullName evidence="2">Uncharacterized protein</fullName>
    </submittedName>
</protein>